<reference evidence="2 3" key="1">
    <citation type="submission" date="2017-03" db="EMBL/GenBank/DDBJ databases">
        <authorList>
            <person name="Afonso C.L."/>
            <person name="Miller P.J."/>
            <person name="Scott M.A."/>
            <person name="Spackman E."/>
            <person name="Goraichik I."/>
            <person name="Dimitrov K.M."/>
            <person name="Suarez D.L."/>
            <person name="Swayne D.E."/>
        </authorList>
    </citation>
    <scope>NUCLEOTIDE SEQUENCE [LARGE SCALE GENOMIC DNA]</scope>
    <source>
        <strain evidence="2 3">CECT 7450</strain>
    </source>
</reference>
<gene>
    <name evidence="2" type="ORF">ROA7450_01444</name>
</gene>
<dbReference type="PANTHER" id="PTHR33495">
    <property type="entry name" value="ANTI-SIGMA FACTOR ANTAGONIST TM_1081-RELATED-RELATED"/>
    <property type="match status" value="1"/>
</dbReference>
<dbReference type="InterPro" id="IPR036513">
    <property type="entry name" value="STAS_dom_sf"/>
</dbReference>
<evidence type="ECO:0000259" key="1">
    <source>
        <dbReference type="PROSITE" id="PS50801"/>
    </source>
</evidence>
<dbReference type="GO" id="GO:0043856">
    <property type="term" value="F:anti-sigma factor antagonist activity"/>
    <property type="evidence" value="ECO:0007669"/>
    <property type="project" value="TreeGrafter"/>
</dbReference>
<evidence type="ECO:0000313" key="3">
    <source>
        <dbReference type="Proteomes" id="UP000193061"/>
    </source>
</evidence>
<dbReference type="PROSITE" id="PS50801">
    <property type="entry name" value="STAS"/>
    <property type="match status" value="1"/>
</dbReference>
<dbReference type="SUPFAM" id="SSF52091">
    <property type="entry name" value="SpoIIaa-like"/>
    <property type="match status" value="1"/>
</dbReference>
<dbReference type="OrthoDB" id="9796076at2"/>
<dbReference type="EMBL" id="FWFX01000003">
    <property type="protein sequence ID" value="SLN31989.1"/>
    <property type="molecule type" value="Genomic_DNA"/>
</dbReference>
<sequence length="112" mass="12240">MRLNSRIISNVNVVTVKETRIDAAVAIQFKDEMRAITDEGPDRVVLDLSEVGFVDSSGLGAIVAMKKHFGTEKTFELAGLTHDVAKVFQLTRMDMIFTIHDSADPFTAQAAG</sequence>
<proteinExistence type="predicted"/>
<accession>A0A1X6YVN8</accession>
<dbReference type="PANTHER" id="PTHR33495:SF2">
    <property type="entry name" value="ANTI-SIGMA FACTOR ANTAGONIST TM_1081-RELATED"/>
    <property type="match status" value="1"/>
</dbReference>
<name>A0A1X6YVN8_9RHOB</name>
<dbReference type="RefSeq" id="WP_085804981.1">
    <property type="nucleotide sequence ID" value="NZ_FWFX01000003.1"/>
</dbReference>
<dbReference type="InterPro" id="IPR002645">
    <property type="entry name" value="STAS_dom"/>
</dbReference>
<organism evidence="2 3">
    <name type="scientific">Roseovarius albus</name>
    <dbReference type="NCBI Taxonomy" id="1247867"/>
    <lineage>
        <taxon>Bacteria</taxon>
        <taxon>Pseudomonadati</taxon>
        <taxon>Pseudomonadota</taxon>
        <taxon>Alphaproteobacteria</taxon>
        <taxon>Rhodobacterales</taxon>
        <taxon>Roseobacteraceae</taxon>
        <taxon>Roseovarius</taxon>
    </lineage>
</organism>
<dbReference type="AlphaFoldDB" id="A0A1X6YVN8"/>
<protein>
    <submittedName>
        <fullName evidence="2">Putative anti-sigma factor antagonist</fullName>
    </submittedName>
</protein>
<dbReference type="CDD" id="cd07043">
    <property type="entry name" value="STAS_anti-anti-sigma_factors"/>
    <property type="match status" value="1"/>
</dbReference>
<keyword evidence="3" id="KW-1185">Reference proteome</keyword>
<dbReference type="Proteomes" id="UP000193061">
    <property type="component" value="Unassembled WGS sequence"/>
</dbReference>
<dbReference type="Pfam" id="PF01740">
    <property type="entry name" value="STAS"/>
    <property type="match status" value="1"/>
</dbReference>
<dbReference type="Gene3D" id="3.30.750.24">
    <property type="entry name" value="STAS domain"/>
    <property type="match status" value="1"/>
</dbReference>
<evidence type="ECO:0000313" key="2">
    <source>
        <dbReference type="EMBL" id="SLN31989.1"/>
    </source>
</evidence>
<feature type="domain" description="STAS" evidence="1">
    <location>
        <begin position="21"/>
        <end position="93"/>
    </location>
</feature>